<dbReference type="RefSeq" id="XP_015657949.1">
    <property type="nucleotide sequence ID" value="XM_015803307.1"/>
</dbReference>
<dbReference type="GeneID" id="26905624"/>
<reference evidence="2 3" key="1">
    <citation type="submission" date="2015-07" db="EMBL/GenBank/DDBJ databases">
        <title>High-quality genome of monoxenous trypanosomatid Leptomonas pyrrhocoris.</title>
        <authorList>
            <person name="Flegontov P."/>
            <person name="Butenko A."/>
            <person name="Firsov S."/>
            <person name="Vlcek C."/>
            <person name="Logacheva M.D."/>
            <person name="Field M."/>
            <person name="Filatov D."/>
            <person name="Flegontova O."/>
            <person name="Gerasimov E."/>
            <person name="Jackson A.P."/>
            <person name="Kelly S."/>
            <person name="Opperdoes F."/>
            <person name="O'Reilly A."/>
            <person name="Votypka J."/>
            <person name="Yurchenko V."/>
            <person name="Lukes J."/>
        </authorList>
    </citation>
    <scope>NUCLEOTIDE SEQUENCE [LARGE SCALE GENOMIC DNA]</scope>
    <source>
        <strain evidence="2">H10</strain>
    </source>
</reference>
<gene>
    <name evidence="2" type="ORF">ABB37_05334</name>
</gene>
<dbReference type="AlphaFoldDB" id="A0A0M9FZU2"/>
<dbReference type="Proteomes" id="UP000037923">
    <property type="component" value="Unassembled WGS sequence"/>
</dbReference>
<organism evidence="2 3">
    <name type="scientific">Leptomonas pyrrhocoris</name>
    <name type="common">Firebug parasite</name>
    <dbReference type="NCBI Taxonomy" id="157538"/>
    <lineage>
        <taxon>Eukaryota</taxon>
        <taxon>Discoba</taxon>
        <taxon>Euglenozoa</taxon>
        <taxon>Kinetoplastea</taxon>
        <taxon>Metakinetoplastina</taxon>
        <taxon>Trypanosomatida</taxon>
        <taxon>Trypanosomatidae</taxon>
        <taxon>Leishmaniinae</taxon>
        <taxon>Leptomonas</taxon>
    </lineage>
</organism>
<keyword evidence="1" id="KW-0472">Membrane</keyword>
<dbReference type="EMBL" id="LGTL01000010">
    <property type="protein sequence ID" value="KPA79510.1"/>
    <property type="molecule type" value="Genomic_DNA"/>
</dbReference>
<evidence type="ECO:0000256" key="1">
    <source>
        <dbReference type="SAM" id="Phobius"/>
    </source>
</evidence>
<feature type="transmembrane region" description="Helical" evidence="1">
    <location>
        <begin position="24"/>
        <end position="46"/>
    </location>
</feature>
<proteinExistence type="predicted"/>
<evidence type="ECO:0000313" key="3">
    <source>
        <dbReference type="Proteomes" id="UP000037923"/>
    </source>
</evidence>
<keyword evidence="1" id="KW-1133">Transmembrane helix</keyword>
<accession>A0A0M9FZU2</accession>
<keyword evidence="3" id="KW-1185">Reference proteome</keyword>
<keyword evidence="1" id="KW-0812">Transmembrane</keyword>
<evidence type="ECO:0000313" key="2">
    <source>
        <dbReference type="EMBL" id="KPA79510.1"/>
    </source>
</evidence>
<protein>
    <submittedName>
        <fullName evidence="2">Uncharacterized protein</fullName>
    </submittedName>
</protein>
<sequence>MFVLRWSLFVFPSPSPSLVFSPKFFFSIPLAAVSLPSAFVLVWTSLQPALQPS</sequence>
<name>A0A0M9FZU2_LEPPY</name>
<comment type="caution">
    <text evidence="2">The sequence shown here is derived from an EMBL/GenBank/DDBJ whole genome shotgun (WGS) entry which is preliminary data.</text>
</comment>
<dbReference type="VEuPathDB" id="TriTrypDB:LpyrH10_10_1030"/>